<dbReference type="InterPro" id="IPR016181">
    <property type="entry name" value="Acyl_CoA_acyltransferase"/>
</dbReference>
<organism evidence="2 3">
    <name type="scientific">Vagococcus humatus</name>
    <dbReference type="NCBI Taxonomy" id="1889241"/>
    <lineage>
        <taxon>Bacteria</taxon>
        <taxon>Bacillati</taxon>
        <taxon>Bacillota</taxon>
        <taxon>Bacilli</taxon>
        <taxon>Lactobacillales</taxon>
        <taxon>Enterococcaceae</taxon>
        <taxon>Vagococcus</taxon>
    </lineage>
</organism>
<comment type="caution">
    <text evidence="2">The sequence shown here is derived from an EMBL/GenBank/DDBJ whole genome shotgun (WGS) entry which is preliminary data.</text>
</comment>
<name>A0A3S0A5R5_9ENTE</name>
<gene>
    <name evidence="2" type="ORF">C7P63_00560</name>
</gene>
<proteinExistence type="predicted"/>
<reference evidence="2 3" key="1">
    <citation type="submission" date="2018-03" db="EMBL/GenBank/DDBJ databases">
        <authorList>
            <person name="Gulvik C.A."/>
        </authorList>
    </citation>
    <scope>NUCLEOTIDE SEQUENCE [LARGE SCALE GENOMIC DNA]</scope>
    <source>
        <strain evidence="2 3">JCM 31581</strain>
    </source>
</reference>
<dbReference type="RefSeq" id="WP_125942214.1">
    <property type="nucleotide sequence ID" value="NZ_PXZH01000001.1"/>
</dbReference>
<keyword evidence="3" id="KW-1185">Reference proteome</keyword>
<accession>A0A3S0A5R5</accession>
<evidence type="ECO:0000259" key="1">
    <source>
        <dbReference type="Pfam" id="PF00583"/>
    </source>
</evidence>
<dbReference type="SUPFAM" id="SSF55729">
    <property type="entry name" value="Acyl-CoA N-acyltransferases (Nat)"/>
    <property type="match status" value="1"/>
</dbReference>
<dbReference type="AlphaFoldDB" id="A0A3S0A5R5"/>
<evidence type="ECO:0000313" key="2">
    <source>
        <dbReference type="EMBL" id="RST89604.1"/>
    </source>
</evidence>
<evidence type="ECO:0000313" key="3">
    <source>
        <dbReference type="Proteomes" id="UP000277864"/>
    </source>
</evidence>
<protein>
    <recommendedName>
        <fullName evidence="1">N-acetyltransferase domain-containing protein</fullName>
    </recommendedName>
</protein>
<sequence>MKDFKALINSWPLPAIDAFEGKQIVYKFDDFDIKSPQITDYYADDYGAKFCLYDLETQEALVSIGFVDFPNSVNYLYKKNTLKIELVYIHQAHLRQHGIATYYIKKIQEYAMSQGIEQIRITVNTNACLFDGIDRRNTLPQQSLIQFYEGLENPKVPFYLLV</sequence>
<dbReference type="InterPro" id="IPR000182">
    <property type="entry name" value="GNAT_dom"/>
</dbReference>
<dbReference type="Gene3D" id="3.40.630.30">
    <property type="match status" value="1"/>
</dbReference>
<dbReference type="GO" id="GO:0016747">
    <property type="term" value="F:acyltransferase activity, transferring groups other than amino-acyl groups"/>
    <property type="evidence" value="ECO:0007669"/>
    <property type="project" value="InterPro"/>
</dbReference>
<dbReference type="OrthoDB" id="2989503at2"/>
<dbReference type="Proteomes" id="UP000277864">
    <property type="component" value="Unassembled WGS sequence"/>
</dbReference>
<dbReference type="Pfam" id="PF00583">
    <property type="entry name" value="Acetyltransf_1"/>
    <property type="match status" value="1"/>
</dbReference>
<feature type="domain" description="N-acetyltransferase" evidence="1">
    <location>
        <begin position="44"/>
        <end position="126"/>
    </location>
</feature>
<dbReference type="EMBL" id="PXZH01000001">
    <property type="protein sequence ID" value="RST89604.1"/>
    <property type="molecule type" value="Genomic_DNA"/>
</dbReference>